<dbReference type="InterPro" id="IPR037171">
    <property type="entry name" value="NagB/RpiA_transferase-like"/>
</dbReference>
<feature type="binding site" evidence="4">
    <location>
        <begin position="10"/>
        <end position="14"/>
    </location>
    <ligand>
        <name>ATP</name>
        <dbReference type="ChEBI" id="CHEBI:30616"/>
    </ligand>
</feature>
<keyword evidence="7" id="KW-1185">Reference proteome</keyword>
<dbReference type="PANTHER" id="PTHR23407">
    <property type="entry name" value="ATPASE INHIBITOR/5-FORMYLTETRAHYDROFOLATE CYCLO-LIGASE"/>
    <property type="match status" value="1"/>
</dbReference>
<dbReference type="GO" id="GO:0030272">
    <property type="term" value="F:5-formyltetrahydrofolate cyclo-ligase activity"/>
    <property type="evidence" value="ECO:0007669"/>
    <property type="project" value="UniProtKB-EC"/>
</dbReference>
<sequence>MLTENVSDEKRALRARMSVQRAQAFGAPDADQRMRAANARLSQWLAARFASKLGAVVLSGYMPMRGEIDPLPAMHAHPGPVCVPVIVAKAQPLEFHRWLPNGDMVEGQFKALIPAAREVLTPQALIVPMLAFDRAGYRLGYGGGFYDRTLQRLRENGPVLAIGFAFCEQEAALVPRDATDQRLDAIITPSEVIAMP</sequence>
<feature type="binding site" evidence="4">
    <location>
        <position position="67"/>
    </location>
    <ligand>
        <name>substrate</name>
    </ligand>
</feature>
<keyword evidence="5" id="KW-0460">Magnesium</keyword>
<dbReference type="OrthoDB" id="9801938at2"/>
<organism evidence="6 7">
    <name type="scientific">Roseinatronobacter monicus</name>
    <dbReference type="NCBI Taxonomy" id="393481"/>
    <lineage>
        <taxon>Bacteria</taxon>
        <taxon>Pseudomonadati</taxon>
        <taxon>Pseudomonadota</taxon>
        <taxon>Alphaproteobacteria</taxon>
        <taxon>Rhodobacterales</taxon>
        <taxon>Paracoccaceae</taxon>
        <taxon>Roseinatronobacter</taxon>
    </lineage>
</organism>
<dbReference type="InterPro" id="IPR002698">
    <property type="entry name" value="FTHF_cligase"/>
</dbReference>
<dbReference type="Pfam" id="PF01812">
    <property type="entry name" value="5-FTHF_cyc-lig"/>
    <property type="match status" value="1"/>
</dbReference>
<dbReference type="GO" id="GO:0009396">
    <property type="term" value="P:folic acid-containing compound biosynthetic process"/>
    <property type="evidence" value="ECO:0007669"/>
    <property type="project" value="TreeGrafter"/>
</dbReference>
<dbReference type="Proteomes" id="UP000320582">
    <property type="component" value="Unassembled WGS sequence"/>
</dbReference>
<dbReference type="Gene3D" id="3.40.50.10420">
    <property type="entry name" value="NagB/RpiA/CoA transferase-like"/>
    <property type="match status" value="1"/>
</dbReference>
<keyword evidence="5" id="KW-0479">Metal-binding</keyword>
<evidence type="ECO:0000256" key="2">
    <source>
        <dbReference type="ARBA" id="ARBA00022741"/>
    </source>
</evidence>
<keyword evidence="2 4" id="KW-0547">Nucleotide-binding</keyword>
<comment type="similarity">
    <text evidence="1 5">Belongs to the 5-formyltetrahydrofolate cyclo-ligase family.</text>
</comment>
<dbReference type="EC" id="6.3.3.2" evidence="5"/>
<evidence type="ECO:0000313" key="7">
    <source>
        <dbReference type="Proteomes" id="UP000320582"/>
    </source>
</evidence>
<proteinExistence type="inferred from homology"/>
<dbReference type="PIRSF" id="PIRSF006806">
    <property type="entry name" value="FTHF_cligase"/>
    <property type="match status" value="1"/>
</dbReference>
<evidence type="ECO:0000256" key="1">
    <source>
        <dbReference type="ARBA" id="ARBA00010638"/>
    </source>
</evidence>
<name>A0A543KEL1_9RHOB</name>
<dbReference type="RefSeq" id="WP_142081474.1">
    <property type="nucleotide sequence ID" value="NZ_VFPT01000001.1"/>
</dbReference>
<feature type="binding site" evidence="4">
    <location>
        <position position="62"/>
    </location>
    <ligand>
        <name>substrate</name>
    </ligand>
</feature>
<dbReference type="EMBL" id="VFPT01000001">
    <property type="protein sequence ID" value="TQM93511.1"/>
    <property type="molecule type" value="Genomic_DNA"/>
</dbReference>
<accession>A0A543KEL1</accession>
<reference evidence="6 7" key="1">
    <citation type="submission" date="2019-06" db="EMBL/GenBank/DDBJ databases">
        <title>Genomic Encyclopedia of Archaeal and Bacterial Type Strains, Phase II (KMG-II): from individual species to whole genera.</title>
        <authorList>
            <person name="Goeker M."/>
        </authorList>
    </citation>
    <scope>NUCLEOTIDE SEQUENCE [LARGE SCALE GENOMIC DNA]</scope>
    <source>
        <strain evidence="6 7">DSM 18423</strain>
    </source>
</reference>
<dbReference type="InterPro" id="IPR024185">
    <property type="entry name" value="FTHF_cligase-like_sf"/>
</dbReference>
<evidence type="ECO:0000256" key="3">
    <source>
        <dbReference type="ARBA" id="ARBA00022840"/>
    </source>
</evidence>
<dbReference type="GO" id="GO:0046872">
    <property type="term" value="F:metal ion binding"/>
    <property type="evidence" value="ECO:0007669"/>
    <property type="project" value="UniProtKB-KW"/>
</dbReference>
<evidence type="ECO:0000256" key="4">
    <source>
        <dbReference type="PIRSR" id="PIRSR006806-1"/>
    </source>
</evidence>
<evidence type="ECO:0000256" key="5">
    <source>
        <dbReference type="RuleBase" id="RU361279"/>
    </source>
</evidence>
<comment type="caution">
    <text evidence="6">The sequence shown here is derived from an EMBL/GenBank/DDBJ whole genome shotgun (WGS) entry which is preliminary data.</text>
</comment>
<feature type="binding site" evidence="4">
    <location>
        <begin position="138"/>
        <end position="146"/>
    </location>
    <ligand>
        <name>ATP</name>
        <dbReference type="ChEBI" id="CHEBI:30616"/>
    </ligand>
</feature>
<protein>
    <recommendedName>
        <fullName evidence="5">5-formyltetrahydrofolate cyclo-ligase</fullName>
        <ecNumber evidence="5">6.3.3.2</ecNumber>
    </recommendedName>
</protein>
<keyword evidence="6" id="KW-0436">Ligase</keyword>
<dbReference type="SUPFAM" id="SSF100950">
    <property type="entry name" value="NagB/RpiA/CoA transferase-like"/>
    <property type="match status" value="1"/>
</dbReference>
<comment type="catalytic activity">
    <reaction evidence="5">
        <text>(6S)-5-formyl-5,6,7,8-tetrahydrofolate + ATP = (6R)-5,10-methenyltetrahydrofolate + ADP + phosphate</text>
        <dbReference type="Rhea" id="RHEA:10488"/>
        <dbReference type="ChEBI" id="CHEBI:30616"/>
        <dbReference type="ChEBI" id="CHEBI:43474"/>
        <dbReference type="ChEBI" id="CHEBI:57455"/>
        <dbReference type="ChEBI" id="CHEBI:57457"/>
        <dbReference type="ChEBI" id="CHEBI:456216"/>
        <dbReference type="EC" id="6.3.3.2"/>
    </reaction>
</comment>
<keyword evidence="3 4" id="KW-0067">ATP-binding</keyword>
<dbReference type="PANTHER" id="PTHR23407:SF1">
    <property type="entry name" value="5-FORMYLTETRAHYDROFOLATE CYCLO-LIGASE"/>
    <property type="match status" value="1"/>
</dbReference>
<dbReference type="GO" id="GO:0035999">
    <property type="term" value="P:tetrahydrofolate interconversion"/>
    <property type="evidence" value="ECO:0007669"/>
    <property type="project" value="TreeGrafter"/>
</dbReference>
<comment type="cofactor">
    <cofactor evidence="5">
        <name>Mg(2+)</name>
        <dbReference type="ChEBI" id="CHEBI:18420"/>
    </cofactor>
</comment>
<dbReference type="NCBIfam" id="TIGR02727">
    <property type="entry name" value="MTHFS_bact"/>
    <property type="match status" value="1"/>
</dbReference>
<dbReference type="GO" id="GO:0005524">
    <property type="term" value="F:ATP binding"/>
    <property type="evidence" value="ECO:0007669"/>
    <property type="project" value="UniProtKB-KW"/>
</dbReference>
<evidence type="ECO:0000313" key="6">
    <source>
        <dbReference type="EMBL" id="TQM93511.1"/>
    </source>
</evidence>
<gene>
    <name evidence="6" type="ORF">BD293_2147</name>
</gene>
<dbReference type="AlphaFoldDB" id="A0A543KEL1"/>